<protein>
    <submittedName>
        <fullName evidence="2">YceI family protein</fullName>
    </submittedName>
</protein>
<dbReference type="Proteomes" id="UP001606303">
    <property type="component" value="Unassembled WGS sequence"/>
</dbReference>
<dbReference type="RefSeq" id="WP_394382671.1">
    <property type="nucleotide sequence ID" value="NZ_JBIGIB010000002.1"/>
</dbReference>
<feature type="chain" id="PRO_5047345707" evidence="1">
    <location>
        <begin position="26"/>
        <end position="230"/>
    </location>
</feature>
<keyword evidence="3" id="KW-1185">Reference proteome</keyword>
<dbReference type="SUPFAM" id="SSF101874">
    <property type="entry name" value="YceI-like"/>
    <property type="match status" value="1"/>
</dbReference>
<evidence type="ECO:0000313" key="3">
    <source>
        <dbReference type="Proteomes" id="UP001606303"/>
    </source>
</evidence>
<dbReference type="PROSITE" id="PS51257">
    <property type="entry name" value="PROKAR_LIPOPROTEIN"/>
    <property type="match status" value="1"/>
</dbReference>
<evidence type="ECO:0000313" key="2">
    <source>
        <dbReference type="EMBL" id="MFG6466272.1"/>
    </source>
</evidence>
<name>A0ABW7GWB3_9BURK</name>
<organism evidence="2 3">
    <name type="scientific">Pelomonas baiyunensis</name>
    <dbReference type="NCBI Taxonomy" id="3299026"/>
    <lineage>
        <taxon>Bacteria</taxon>
        <taxon>Pseudomonadati</taxon>
        <taxon>Pseudomonadota</taxon>
        <taxon>Betaproteobacteria</taxon>
        <taxon>Burkholderiales</taxon>
        <taxon>Sphaerotilaceae</taxon>
        <taxon>Roseateles</taxon>
    </lineage>
</organism>
<evidence type="ECO:0000256" key="1">
    <source>
        <dbReference type="SAM" id="SignalP"/>
    </source>
</evidence>
<dbReference type="EMBL" id="JBIGIB010000002">
    <property type="protein sequence ID" value="MFG6466272.1"/>
    <property type="molecule type" value="Genomic_DNA"/>
</dbReference>
<reference evidence="2 3" key="1">
    <citation type="submission" date="2024-08" db="EMBL/GenBank/DDBJ databases">
        <authorList>
            <person name="Lu H."/>
        </authorList>
    </citation>
    <scope>NUCLEOTIDE SEQUENCE [LARGE SCALE GENOMIC DNA]</scope>
    <source>
        <strain evidence="2 3">BYS87W</strain>
    </source>
</reference>
<proteinExistence type="predicted"/>
<feature type="signal peptide" evidence="1">
    <location>
        <begin position="1"/>
        <end position="25"/>
    </location>
</feature>
<gene>
    <name evidence="2" type="ORF">ACG01O_06615</name>
</gene>
<sequence length="230" mass="24617">MHASWRLMYRHGLPALALVTLVACTATPSVPPARLEAAPAAAAANAQPDATAGLRVWVFRAGAAAHLGHNHVMRAGDLRVQWPAAGPVLRFRLDALAVDPPELRAAAGPAFASVVDDDARAGTRANLLRALEAQAHPEVVVRTLQQRGEGPRRAVEVEIELHGVTRRQWLAVEVQGRRAHGVAVVRQSDFGVQPFSVLGGLLAVQDALVVEFDLLEPEPHQLLGELPPVR</sequence>
<dbReference type="InterPro" id="IPR036761">
    <property type="entry name" value="TTHA0802/YceI-like_sf"/>
</dbReference>
<accession>A0ABW7GWB3</accession>
<keyword evidence="1" id="KW-0732">Signal</keyword>
<dbReference type="Gene3D" id="2.40.128.110">
    <property type="entry name" value="Lipid/polyisoprenoid-binding, YceI-like"/>
    <property type="match status" value="1"/>
</dbReference>
<comment type="caution">
    <text evidence="2">The sequence shown here is derived from an EMBL/GenBank/DDBJ whole genome shotgun (WGS) entry which is preliminary data.</text>
</comment>